<dbReference type="Pfam" id="PF07661">
    <property type="entry name" value="MORN_2"/>
    <property type="match status" value="1"/>
</dbReference>
<dbReference type="Gene3D" id="2.20.110.10">
    <property type="entry name" value="Histone H3 K4-specific methyltransferase SET7/9 N-terminal domain"/>
    <property type="match status" value="1"/>
</dbReference>
<dbReference type="InterPro" id="IPR025402">
    <property type="entry name" value="DMP19_C"/>
</dbReference>
<sequence length="561" mass="61868">MPSPARLPRISRVSFFLSTGGDLAAALGDAFAAAASRRPSTRLGPTQRAVAAWGRMQADVPNGGFTQFFYNHRGEDGLTPLADLLADLGDPKAAAAVRDAAAVYRRHRKAFDVANPWDGLFGSITEFDGLDRAFKGVVSRVNRAVEDWVRSHIGELAADETGEPIDPHFTGAVEIRGTDGGVREYLEVKAGRPHGAYREFFEDGTVRQARFYKSGKVSGDFWPSGQPMRKQAKRGGLTVVEWFYPSGRLHKRYVRDKDGYVVEPVRLYHENGHLAEELAVAGTEPRGPWLKFFDDGAPRLEADHDAAGLPVVRNAWDDGRRQVVKNGTGTFREDGRSINWGYDVYIEHSFTTEAELKGGRKHGRVTTFHNGRLWGVSAYRNGVQDGEATTYWDNGRVRSVTVHARGKPGEPRSYPKFDRPVPAVVLDTRADAELYAAWGHIPVDEHPRPPNLDAVRADLRVPGFLREVYERNLAGATRSDYEDWNTFKDGIAYFLMVDEAGAVTSAVANGSGVYSGGEWGTYPPLLARLRFAPGRIRGRAVRCRVLATVDHTFVEGSGAAE</sequence>
<feature type="domain" description="DNA mimic protein DMP19 C-terminal" evidence="1">
    <location>
        <begin position="43"/>
        <end position="152"/>
    </location>
</feature>
<dbReference type="Pfam" id="PF14300">
    <property type="entry name" value="DMP19"/>
    <property type="match status" value="1"/>
</dbReference>
<dbReference type="RefSeq" id="WP_145234641.1">
    <property type="nucleotide sequence ID" value="NZ_CP036273.1"/>
</dbReference>
<proteinExistence type="predicted"/>
<accession>A0A517XN98</accession>
<dbReference type="Gene3D" id="3.90.930.1">
    <property type="match status" value="1"/>
</dbReference>
<evidence type="ECO:0000313" key="2">
    <source>
        <dbReference type="EMBL" id="QDU18981.1"/>
    </source>
</evidence>
<dbReference type="KEGG" id="uli:ETAA1_08820"/>
<gene>
    <name evidence="2" type="ORF">ETAA1_08820</name>
</gene>
<protein>
    <submittedName>
        <fullName evidence="2">MORN repeat variant</fullName>
    </submittedName>
</protein>
<organism evidence="2 3">
    <name type="scientific">Urbifossiella limnaea</name>
    <dbReference type="NCBI Taxonomy" id="2528023"/>
    <lineage>
        <taxon>Bacteria</taxon>
        <taxon>Pseudomonadati</taxon>
        <taxon>Planctomycetota</taxon>
        <taxon>Planctomycetia</taxon>
        <taxon>Gemmatales</taxon>
        <taxon>Gemmataceae</taxon>
        <taxon>Urbifossiella</taxon>
    </lineage>
</organism>
<dbReference type="Gene3D" id="1.20.1420.60">
    <property type="match status" value="1"/>
</dbReference>
<dbReference type="EMBL" id="CP036273">
    <property type="protein sequence ID" value="QDU18981.1"/>
    <property type="molecule type" value="Genomic_DNA"/>
</dbReference>
<dbReference type="SUPFAM" id="SSF82185">
    <property type="entry name" value="Histone H3 K4-specific methyltransferase SET7/9 N-terminal domain"/>
    <property type="match status" value="2"/>
</dbReference>
<name>A0A517XN98_9BACT</name>
<evidence type="ECO:0000259" key="1">
    <source>
        <dbReference type="Pfam" id="PF14300"/>
    </source>
</evidence>
<evidence type="ECO:0000313" key="3">
    <source>
        <dbReference type="Proteomes" id="UP000319576"/>
    </source>
</evidence>
<reference evidence="2 3" key="1">
    <citation type="submission" date="2019-02" db="EMBL/GenBank/DDBJ databases">
        <title>Deep-cultivation of Planctomycetes and their phenomic and genomic characterization uncovers novel biology.</title>
        <authorList>
            <person name="Wiegand S."/>
            <person name="Jogler M."/>
            <person name="Boedeker C."/>
            <person name="Pinto D."/>
            <person name="Vollmers J."/>
            <person name="Rivas-Marin E."/>
            <person name="Kohn T."/>
            <person name="Peeters S.H."/>
            <person name="Heuer A."/>
            <person name="Rast P."/>
            <person name="Oberbeckmann S."/>
            <person name="Bunk B."/>
            <person name="Jeske O."/>
            <person name="Meyerdierks A."/>
            <person name="Storesund J.E."/>
            <person name="Kallscheuer N."/>
            <person name="Luecker S."/>
            <person name="Lage O.M."/>
            <person name="Pohl T."/>
            <person name="Merkel B.J."/>
            <person name="Hornburger P."/>
            <person name="Mueller R.-W."/>
            <person name="Bruemmer F."/>
            <person name="Labrenz M."/>
            <person name="Spormann A.M."/>
            <person name="Op den Camp H."/>
            <person name="Overmann J."/>
            <person name="Amann R."/>
            <person name="Jetten M.S.M."/>
            <person name="Mascher T."/>
            <person name="Medema M.H."/>
            <person name="Devos D.P."/>
            <person name="Kaster A.-K."/>
            <person name="Ovreas L."/>
            <person name="Rohde M."/>
            <person name="Galperin M.Y."/>
            <person name="Jogler C."/>
        </authorList>
    </citation>
    <scope>NUCLEOTIDE SEQUENCE [LARGE SCALE GENOMIC DNA]</scope>
    <source>
        <strain evidence="2 3">ETA_A1</strain>
    </source>
</reference>
<dbReference type="InterPro" id="IPR011652">
    <property type="entry name" value="MORN_2"/>
</dbReference>
<keyword evidence="3" id="KW-1185">Reference proteome</keyword>
<dbReference type="OrthoDB" id="6334863at2"/>
<dbReference type="Proteomes" id="UP000319576">
    <property type="component" value="Chromosome"/>
</dbReference>
<dbReference type="AlphaFoldDB" id="A0A517XN98"/>